<evidence type="ECO:0000313" key="2">
    <source>
        <dbReference type="Proteomes" id="UP000218606"/>
    </source>
</evidence>
<dbReference type="AlphaFoldDB" id="A0AAN1LD39"/>
<geneLocation type="plasmid" evidence="2">
    <name>pp13_g</name>
</geneLocation>
<dbReference type="EMBL" id="CP010774">
    <property type="protein sequence ID" value="ATG46036.1"/>
    <property type="molecule type" value="Genomic_DNA"/>
</dbReference>
<keyword evidence="1" id="KW-0614">Plasmid</keyword>
<dbReference type="RefSeq" id="WP_158524855.1">
    <property type="nucleotide sequence ID" value="NZ_CP010774.1"/>
</dbReference>
<reference evidence="1 2" key="1">
    <citation type="journal article" date="2017" name="Front. Microbiol.">
        <title>Phaeobacter piscinae sp. nov., a species of the Roseobacter group and potential aquaculture probiont.</title>
        <authorList>
            <person name="Sonnenschein E.C."/>
            <person name="Phippen C.B.W."/>
            <person name="Nielsen K.F."/>
            <person name="Mateiu R.V."/>
            <person name="Melchiorsen J."/>
            <person name="Gram L."/>
            <person name="Overmann J."/>
            <person name="Freese H.M."/>
        </authorList>
    </citation>
    <scope>NUCLEOTIDE SEQUENCE [LARGE SCALE GENOMIC DNA]</scope>
    <source>
        <strain evidence="1 2">P13</strain>
    </source>
</reference>
<protein>
    <submittedName>
        <fullName evidence="1">Uncharacterized protein</fullName>
    </submittedName>
</protein>
<accession>A0AAN1LD39</accession>
<gene>
    <name evidence="1" type="ORF">PhaeoP13_04154</name>
</gene>
<proteinExistence type="predicted"/>
<name>A0AAN1LD39_9RHOB</name>
<sequence>MLHSIILNSTHPARHVAVAESLRAAQITARLLAERFPGSSFSYKAGSVFELADCHPHVRDCALSFEVQRLVSDELKAEAGNPQDLPKWRVFFYDSRATVHGCWQVNAYLDHDLSVIRKCEVDGTLRGTAALFTCQPTPAELTDMLNAFLSGEAVA</sequence>
<evidence type="ECO:0000313" key="1">
    <source>
        <dbReference type="EMBL" id="ATG46036.1"/>
    </source>
</evidence>
<organism evidence="1 2">
    <name type="scientific">Phaeobacter piscinae</name>
    <dbReference type="NCBI Taxonomy" id="1580596"/>
    <lineage>
        <taxon>Bacteria</taxon>
        <taxon>Pseudomonadati</taxon>
        <taxon>Pseudomonadota</taxon>
        <taxon>Alphaproteobacteria</taxon>
        <taxon>Rhodobacterales</taxon>
        <taxon>Roseobacteraceae</taxon>
        <taxon>Phaeobacter</taxon>
    </lineage>
</organism>
<dbReference type="Proteomes" id="UP000218606">
    <property type="component" value="Plasmid pP13_g"/>
</dbReference>